<dbReference type="InterPro" id="IPR000577">
    <property type="entry name" value="Carb_kinase_FGGY"/>
</dbReference>
<evidence type="ECO:0000256" key="3">
    <source>
        <dbReference type="ARBA" id="ARBA00022777"/>
    </source>
</evidence>
<dbReference type="EMBL" id="PVTR01000005">
    <property type="protein sequence ID" value="PRY88019.1"/>
    <property type="molecule type" value="Genomic_DNA"/>
</dbReference>
<evidence type="ECO:0000313" key="7">
    <source>
        <dbReference type="Proteomes" id="UP000238157"/>
    </source>
</evidence>
<accession>A0A2T0WMU4</accession>
<dbReference type="InterPro" id="IPR018485">
    <property type="entry name" value="FGGY_C"/>
</dbReference>
<dbReference type="InterPro" id="IPR018484">
    <property type="entry name" value="FGGY_N"/>
</dbReference>
<evidence type="ECO:0000256" key="2">
    <source>
        <dbReference type="ARBA" id="ARBA00022679"/>
    </source>
</evidence>
<comment type="similarity">
    <text evidence="1">Belongs to the FGGY kinase family.</text>
</comment>
<gene>
    <name evidence="6" type="ORF">CLW00_105140</name>
</gene>
<protein>
    <submittedName>
        <fullName evidence="6">Xylulokinase</fullName>
    </submittedName>
</protein>
<evidence type="ECO:0000313" key="6">
    <source>
        <dbReference type="EMBL" id="PRY88019.1"/>
    </source>
</evidence>
<dbReference type="CDD" id="cd07809">
    <property type="entry name" value="ASKHA_NBD_FGGY_BaXK-like"/>
    <property type="match status" value="1"/>
</dbReference>
<dbReference type="Pfam" id="PF02782">
    <property type="entry name" value="FGGY_C"/>
    <property type="match status" value="1"/>
</dbReference>
<dbReference type="PANTHER" id="PTHR43095:SF5">
    <property type="entry name" value="XYLULOSE KINASE"/>
    <property type="match status" value="1"/>
</dbReference>
<name>A0A2T0WMU4_9BACT</name>
<keyword evidence="2" id="KW-0808">Transferase</keyword>
<evidence type="ECO:0000259" key="4">
    <source>
        <dbReference type="Pfam" id="PF00370"/>
    </source>
</evidence>
<feature type="domain" description="Carbohydrate kinase FGGY N-terminal" evidence="4">
    <location>
        <begin position="5"/>
        <end position="249"/>
    </location>
</feature>
<dbReference type="SUPFAM" id="SSF53067">
    <property type="entry name" value="Actin-like ATPase domain"/>
    <property type="match status" value="2"/>
</dbReference>
<dbReference type="InterPro" id="IPR050406">
    <property type="entry name" value="FGGY_Carb_Kinase"/>
</dbReference>
<dbReference type="InterPro" id="IPR043129">
    <property type="entry name" value="ATPase_NBD"/>
</dbReference>
<dbReference type="Proteomes" id="UP000238157">
    <property type="component" value="Unassembled WGS sequence"/>
</dbReference>
<comment type="caution">
    <text evidence="6">The sequence shown here is derived from an EMBL/GenBank/DDBJ whole genome shotgun (WGS) entry which is preliminary data.</text>
</comment>
<dbReference type="AlphaFoldDB" id="A0A2T0WMU4"/>
<feature type="domain" description="Carbohydrate kinase FGGY C-terminal" evidence="5">
    <location>
        <begin position="261"/>
        <end position="409"/>
    </location>
</feature>
<dbReference type="GO" id="GO:0016301">
    <property type="term" value="F:kinase activity"/>
    <property type="evidence" value="ECO:0007669"/>
    <property type="project" value="UniProtKB-KW"/>
</dbReference>
<organism evidence="6 7">
    <name type="scientific">Mongoliibacter ruber</name>
    <dbReference type="NCBI Taxonomy" id="1750599"/>
    <lineage>
        <taxon>Bacteria</taxon>
        <taxon>Pseudomonadati</taxon>
        <taxon>Bacteroidota</taxon>
        <taxon>Cytophagia</taxon>
        <taxon>Cytophagales</taxon>
        <taxon>Cyclobacteriaceae</taxon>
        <taxon>Mongoliibacter</taxon>
    </lineage>
</organism>
<keyword evidence="3 6" id="KW-0418">Kinase</keyword>
<reference evidence="6 7" key="1">
    <citation type="submission" date="2018-03" db="EMBL/GenBank/DDBJ databases">
        <title>Genomic Encyclopedia of Archaeal and Bacterial Type Strains, Phase II (KMG-II): from individual species to whole genera.</title>
        <authorList>
            <person name="Goeker M."/>
        </authorList>
    </citation>
    <scope>NUCLEOTIDE SEQUENCE [LARGE SCALE GENOMIC DNA]</scope>
    <source>
        <strain evidence="6 7">DSM 27929</strain>
    </source>
</reference>
<dbReference type="Pfam" id="PF00370">
    <property type="entry name" value="FGGY_N"/>
    <property type="match status" value="1"/>
</dbReference>
<sequence>MRRLLIGYDIGSSSVKATLLDADTGKVVASEGLPKVEMPINAPQKDWAEQDPDMWWKYIVDTTKAIVAGADVKKGELKAIGISYQMHGLVCVDKNKEVIRPAIIWCDSRAVGIGNKAFKELGEEYCLPNLLNSPGNFTASKLKWVKENEPDLYAKIHKIMLPGDYVAMKLSGEIKTSETGLSEGIFWDFKENGLSEKLLGNYGIDKGLIADVVPSFSEQGKVTPEAASVLGIEAGIPITYRAGDQPNNAFSLNVLKEGELATTAGTSGTVYGVSTKPVYDPQSRVNTFVHVNHSQNDPHYGVLLCINGTGILNSWVKRLLGGEAVSYPQMNDLAAETKIGAEGLSFIPFGNGVERIMQNKAVGAHMMGLNLLQHDRRHVLRAVQEGIVSSLKYGFDIMKDMGLNLNTVKAGKANMFLSPLFREAFVNMNEIVLELYDTDGAQGAARGAGIGAGIYANADEAFSGLEKLASFEPETSKIEAYKEVYGNWHKALEKVV</sequence>
<dbReference type="PIRSF" id="PIRSF000538">
    <property type="entry name" value="GlpK"/>
    <property type="match status" value="1"/>
</dbReference>
<dbReference type="RefSeq" id="WP_106133512.1">
    <property type="nucleotide sequence ID" value="NZ_PVTR01000005.1"/>
</dbReference>
<dbReference type="Gene3D" id="3.30.420.40">
    <property type="match status" value="2"/>
</dbReference>
<evidence type="ECO:0000259" key="5">
    <source>
        <dbReference type="Pfam" id="PF02782"/>
    </source>
</evidence>
<keyword evidence="7" id="KW-1185">Reference proteome</keyword>
<dbReference type="OrthoDB" id="9805576at2"/>
<dbReference type="PANTHER" id="PTHR43095">
    <property type="entry name" value="SUGAR KINASE"/>
    <property type="match status" value="1"/>
</dbReference>
<evidence type="ECO:0000256" key="1">
    <source>
        <dbReference type="ARBA" id="ARBA00009156"/>
    </source>
</evidence>
<proteinExistence type="inferred from homology"/>
<dbReference type="GO" id="GO:0005975">
    <property type="term" value="P:carbohydrate metabolic process"/>
    <property type="evidence" value="ECO:0007669"/>
    <property type="project" value="InterPro"/>
</dbReference>